<dbReference type="EMBL" id="CAMXCT020000624">
    <property type="protein sequence ID" value="CAL1134713.1"/>
    <property type="molecule type" value="Genomic_DNA"/>
</dbReference>
<organism evidence="2">
    <name type="scientific">Cladocopium goreaui</name>
    <dbReference type="NCBI Taxonomy" id="2562237"/>
    <lineage>
        <taxon>Eukaryota</taxon>
        <taxon>Sar</taxon>
        <taxon>Alveolata</taxon>
        <taxon>Dinophyceae</taxon>
        <taxon>Suessiales</taxon>
        <taxon>Symbiodiniaceae</taxon>
        <taxon>Cladocopium</taxon>
    </lineage>
</organism>
<evidence type="ECO:0000256" key="1">
    <source>
        <dbReference type="SAM" id="MobiDB-lite"/>
    </source>
</evidence>
<evidence type="ECO:0000313" key="5">
    <source>
        <dbReference type="Proteomes" id="UP001152797"/>
    </source>
</evidence>
<feature type="region of interest" description="Disordered" evidence="1">
    <location>
        <begin position="358"/>
        <end position="413"/>
    </location>
</feature>
<reference evidence="2" key="1">
    <citation type="submission" date="2022-10" db="EMBL/GenBank/DDBJ databases">
        <authorList>
            <person name="Chen Y."/>
            <person name="Dougan E. K."/>
            <person name="Chan C."/>
            <person name="Rhodes N."/>
            <person name="Thang M."/>
        </authorList>
    </citation>
    <scope>NUCLEOTIDE SEQUENCE</scope>
</reference>
<reference evidence="3" key="2">
    <citation type="submission" date="2024-04" db="EMBL/GenBank/DDBJ databases">
        <authorList>
            <person name="Chen Y."/>
            <person name="Shah S."/>
            <person name="Dougan E. K."/>
            <person name="Thang M."/>
            <person name="Chan C."/>
        </authorList>
    </citation>
    <scope>NUCLEOTIDE SEQUENCE [LARGE SCALE GENOMIC DNA]</scope>
</reference>
<dbReference type="EMBL" id="CAMXCT010000624">
    <property type="protein sequence ID" value="CAI3981338.1"/>
    <property type="molecule type" value="Genomic_DNA"/>
</dbReference>
<keyword evidence="5" id="KW-1185">Reference proteome</keyword>
<dbReference type="EMBL" id="CAMXCT030000624">
    <property type="protein sequence ID" value="CAL4768650.1"/>
    <property type="molecule type" value="Genomic_DNA"/>
</dbReference>
<protein>
    <submittedName>
        <fullName evidence="4">Superoxide dismutase [Fe]</fullName>
    </submittedName>
</protein>
<gene>
    <name evidence="2" type="ORF">C1SCF055_LOCUS9137</name>
</gene>
<proteinExistence type="predicted"/>
<dbReference type="Proteomes" id="UP001152797">
    <property type="component" value="Unassembled WGS sequence"/>
</dbReference>
<feature type="region of interest" description="Disordered" evidence="1">
    <location>
        <begin position="100"/>
        <end position="155"/>
    </location>
</feature>
<comment type="caution">
    <text evidence="2">The sequence shown here is derived from an EMBL/GenBank/DDBJ whole genome shotgun (WGS) entry which is preliminary data.</text>
</comment>
<evidence type="ECO:0000313" key="2">
    <source>
        <dbReference type="EMBL" id="CAI3981338.1"/>
    </source>
</evidence>
<feature type="compositionally biased region" description="Polar residues" evidence="1">
    <location>
        <begin position="395"/>
        <end position="406"/>
    </location>
</feature>
<accession>A0A9P1BZK4</accession>
<feature type="region of interest" description="Disordered" evidence="1">
    <location>
        <begin position="289"/>
        <end position="310"/>
    </location>
</feature>
<sequence length="413" mass="45159">PKIPWAIELAQDNVAHDVKRFVTPLSYRENDEVLTCSKSAARMARSQVCPQVAQVYSDAPSPVIAEITPLELCRQSDAQRRASIIPSVFREVLQVSKRYQEKVQSPKWPSRGKGEKRGRQIGGVHSHGLSSQSRETERQRCTTHRSEDESNGGAARVTVPDLAATVTSPRGAFTVAVPIGSARSSSPTLQCPQRAATDWSVTVPVASLTTPPTATVVTDKASSVLQRGVSHLPRRTFTQSCSVPSLLSPSPEPVPSLAQIVIQQLNTPSRQARNSIACPLTARLPTRPANVQTAPRPAVSTPSTPRPANLADFKPLLTELFDDKIDKEAEQSAQQLQHKIDQLQKLQQILQMQQEGLKQQQKAQSYQPKASKITRMEPPARGYSAASPRGPEVPFSTSPRARSSQAGRRRFMV</sequence>
<name>A0A9P1BZK4_9DINO</name>
<evidence type="ECO:0000313" key="3">
    <source>
        <dbReference type="EMBL" id="CAL1134713.1"/>
    </source>
</evidence>
<feature type="non-terminal residue" evidence="2">
    <location>
        <position position="413"/>
    </location>
</feature>
<dbReference type="AlphaFoldDB" id="A0A9P1BZK4"/>
<evidence type="ECO:0000313" key="4">
    <source>
        <dbReference type="EMBL" id="CAL4768650.1"/>
    </source>
</evidence>
<feature type="compositionally biased region" description="Basic and acidic residues" evidence="1">
    <location>
        <begin position="134"/>
        <end position="148"/>
    </location>
</feature>